<name>A0A8H7ACJ1_9EURO</name>
<keyword evidence="2" id="KW-1185">Reference proteome</keyword>
<dbReference type="AlphaFoldDB" id="A0A8H7ACJ1"/>
<evidence type="ECO:0000313" key="2">
    <source>
        <dbReference type="Proteomes" id="UP000606974"/>
    </source>
</evidence>
<dbReference type="Gene3D" id="3.20.20.140">
    <property type="entry name" value="Metal-dependent hydrolases"/>
    <property type="match status" value="1"/>
</dbReference>
<dbReference type="Proteomes" id="UP000606974">
    <property type="component" value="Unassembled WGS sequence"/>
</dbReference>
<evidence type="ECO:0000313" key="1">
    <source>
        <dbReference type="EMBL" id="KAF7504637.1"/>
    </source>
</evidence>
<proteinExistence type="predicted"/>
<organism evidence="1 2">
    <name type="scientific">Endocarpon pusillum</name>
    <dbReference type="NCBI Taxonomy" id="364733"/>
    <lineage>
        <taxon>Eukaryota</taxon>
        <taxon>Fungi</taxon>
        <taxon>Dikarya</taxon>
        <taxon>Ascomycota</taxon>
        <taxon>Pezizomycotina</taxon>
        <taxon>Eurotiomycetes</taxon>
        <taxon>Chaetothyriomycetidae</taxon>
        <taxon>Verrucariales</taxon>
        <taxon>Verrucariaceae</taxon>
        <taxon>Endocarpon</taxon>
    </lineage>
</organism>
<sequence>MHSNGDRASDQALRVYRRLFEENTDQLGVGVSHTIGHVYYWGQTFRDYVLGLPRALRIDPVAENVHYGATYSFHSDSPVTEVDPLLWVDTAMARTLFQEPNHVPGKD</sequence>
<accession>A0A8H7ACJ1</accession>
<dbReference type="EMBL" id="JAACFV010000131">
    <property type="protein sequence ID" value="KAF7504637.1"/>
    <property type="molecule type" value="Genomic_DNA"/>
</dbReference>
<reference evidence="1" key="1">
    <citation type="submission" date="2020-02" db="EMBL/GenBank/DDBJ databases">
        <authorList>
            <person name="Palmer J.M."/>
        </authorList>
    </citation>
    <scope>NUCLEOTIDE SEQUENCE</scope>
    <source>
        <strain evidence="1">EPUS1.4</strain>
        <tissue evidence="1">Thallus</tissue>
    </source>
</reference>
<dbReference type="OrthoDB" id="5414604at2759"/>
<comment type="caution">
    <text evidence="1">The sequence shown here is derived from an EMBL/GenBank/DDBJ whole genome shotgun (WGS) entry which is preliminary data.</text>
</comment>
<protein>
    <submittedName>
        <fullName evidence="1">Uncharacterized protein</fullName>
    </submittedName>
</protein>
<gene>
    <name evidence="1" type="ORF">GJ744_001991</name>
</gene>